<dbReference type="InterPro" id="IPR000073">
    <property type="entry name" value="AB_hydrolase_1"/>
</dbReference>
<dbReference type="Pfam" id="PF12697">
    <property type="entry name" value="Abhydrolase_6"/>
    <property type="match status" value="1"/>
</dbReference>
<dbReference type="Gene3D" id="3.40.50.1820">
    <property type="entry name" value="alpha/beta hydrolase"/>
    <property type="match status" value="1"/>
</dbReference>
<comment type="caution">
    <text evidence="2">The sequence shown here is derived from an EMBL/GenBank/DDBJ whole genome shotgun (WGS) entry which is preliminary data.</text>
</comment>
<name>A0A5M6J0I2_9PROT</name>
<dbReference type="GO" id="GO:0016787">
    <property type="term" value="F:hydrolase activity"/>
    <property type="evidence" value="ECO:0007669"/>
    <property type="project" value="UniProtKB-KW"/>
</dbReference>
<keyword evidence="3" id="KW-1185">Reference proteome</keyword>
<evidence type="ECO:0000313" key="2">
    <source>
        <dbReference type="EMBL" id="KAA5613118.1"/>
    </source>
</evidence>
<dbReference type="AlphaFoldDB" id="A0A5M6J0I2"/>
<keyword evidence="2" id="KW-0378">Hydrolase</keyword>
<dbReference type="PANTHER" id="PTHR43433">
    <property type="entry name" value="HYDROLASE, ALPHA/BETA FOLD FAMILY PROTEIN"/>
    <property type="match status" value="1"/>
</dbReference>
<protein>
    <submittedName>
        <fullName evidence="2">Alpha/beta fold hydrolase</fullName>
    </submittedName>
</protein>
<sequence length="233" mass="25703">MPQTLLLLPGLLCDARLWRDQMNALAGPVEPIVADLTHHDKIDDMARHALAAVPGRFALCGLSMGGYVALAVMRLAPERVTRLCLMDTTARPDTPEQMRRRRGLIALTRGNRFRGVTPRLLPQLLHPDRLGDAALCQEVMDMADRVGRQAFLRQQHAILHRPDSRPGLREIGVRTLVVVGSHDAVTPPALSEEMAEAIPGAALRMVPEAGHLPPMEQPDSIIELLRAWMEDAL</sequence>
<dbReference type="InterPro" id="IPR029058">
    <property type="entry name" value="AB_hydrolase_fold"/>
</dbReference>
<proteinExistence type="predicted"/>
<evidence type="ECO:0000313" key="3">
    <source>
        <dbReference type="Proteomes" id="UP000325255"/>
    </source>
</evidence>
<accession>A0A5M6J0I2</accession>
<dbReference type="InterPro" id="IPR050471">
    <property type="entry name" value="AB_hydrolase"/>
</dbReference>
<dbReference type="PRINTS" id="PR00111">
    <property type="entry name" value="ABHYDROLASE"/>
</dbReference>
<organism evidence="2 3">
    <name type="scientific">Rhodovastum atsumiense</name>
    <dbReference type="NCBI Taxonomy" id="504468"/>
    <lineage>
        <taxon>Bacteria</taxon>
        <taxon>Pseudomonadati</taxon>
        <taxon>Pseudomonadota</taxon>
        <taxon>Alphaproteobacteria</taxon>
        <taxon>Acetobacterales</taxon>
        <taxon>Acetobacteraceae</taxon>
        <taxon>Rhodovastum</taxon>
    </lineage>
</organism>
<dbReference type="EMBL" id="VWPK01000008">
    <property type="protein sequence ID" value="KAA5613118.1"/>
    <property type="molecule type" value="Genomic_DNA"/>
</dbReference>
<dbReference type="Proteomes" id="UP000325255">
    <property type="component" value="Unassembled WGS sequence"/>
</dbReference>
<gene>
    <name evidence="2" type="ORF">F1189_07110</name>
</gene>
<dbReference type="OrthoDB" id="5491135at2"/>
<feature type="domain" description="AB hydrolase-1" evidence="1">
    <location>
        <begin position="5"/>
        <end position="222"/>
    </location>
</feature>
<dbReference type="SUPFAM" id="SSF53474">
    <property type="entry name" value="alpha/beta-Hydrolases"/>
    <property type="match status" value="1"/>
</dbReference>
<evidence type="ECO:0000259" key="1">
    <source>
        <dbReference type="Pfam" id="PF12697"/>
    </source>
</evidence>
<reference evidence="2 3" key="1">
    <citation type="submission" date="2019-09" db="EMBL/GenBank/DDBJ databases">
        <title>Genome sequence of Rhodovastum atsumiense, a diverse member of the Acetobacteraceae family of non-sulfur purple photosynthetic bacteria.</title>
        <authorList>
            <person name="Meyer T."/>
            <person name="Kyndt J."/>
        </authorList>
    </citation>
    <scope>NUCLEOTIDE SEQUENCE [LARGE SCALE GENOMIC DNA]</scope>
    <source>
        <strain evidence="2 3">DSM 21279</strain>
    </source>
</reference>
<dbReference type="PANTHER" id="PTHR43433:SF4">
    <property type="entry name" value="NON-HEME CHLOROPEROXIDASE-RELATED"/>
    <property type="match status" value="1"/>
</dbReference>